<dbReference type="FunFam" id="3.40.50.2000:FF:000019">
    <property type="entry name" value="Glycosyltransferase"/>
    <property type="match status" value="1"/>
</dbReference>
<evidence type="ECO:0000256" key="5">
    <source>
        <dbReference type="ARBA" id="ARBA00050360"/>
    </source>
</evidence>
<comment type="similarity">
    <text evidence="2 7">Belongs to the UDP-glycosyltransferase family.</text>
</comment>
<dbReference type="Proteomes" id="UP001604336">
    <property type="component" value="Unassembled WGS sequence"/>
</dbReference>
<evidence type="ECO:0000256" key="6">
    <source>
        <dbReference type="ARBA" id="ARBA00056922"/>
    </source>
</evidence>
<comment type="catalytic activity">
    <reaction evidence="5">
        <text>an anthocyanidin 3-O-beta-D-glucoside + UDP-alpha-D-glucose = an anthocyanidin 3,5-di-O-beta-D-glucoside + UDP + 2 H(+)</text>
        <dbReference type="Rhea" id="RHEA:35423"/>
        <dbReference type="ChEBI" id="CHEBI:15378"/>
        <dbReference type="ChEBI" id="CHEBI:16307"/>
        <dbReference type="ChEBI" id="CHEBI:57503"/>
        <dbReference type="ChEBI" id="CHEBI:58223"/>
        <dbReference type="ChEBI" id="CHEBI:58885"/>
        <dbReference type="EC" id="2.4.1.298"/>
    </reaction>
</comment>
<keyword evidence="10" id="KW-1185">Reference proteome</keyword>
<dbReference type="CDD" id="cd03784">
    <property type="entry name" value="GT1_Gtf-like"/>
    <property type="match status" value="1"/>
</dbReference>
<organism evidence="9 10">
    <name type="scientific">Abeliophyllum distichum</name>
    <dbReference type="NCBI Taxonomy" id="126358"/>
    <lineage>
        <taxon>Eukaryota</taxon>
        <taxon>Viridiplantae</taxon>
        <taxon>Streptophyta</taxon>
        <taxon>Embryophyta</taxon>
        <taxon>Tracheophyta</taxon>
        <taxon>Spermatophyta</taxon>
        <taxon>Magnoliopsida</taxon>
        <taxon>eudicotyledons</taxon>
        <taxon>Gunneridae</taxon>
        <taxon>Pentapetalae</taxon>
        <taxon>asterids</taxon>
        <taxon>lamiids</taxon>
        <taxon>Lamiales</taxon>
        <taxon>Oleaceae</taxon>
        <taxon>Forsythieae</taxon>
        <taxon>Abeliophyllum</taxon>
    </lineage>
</organism>
<dbReference type="EC" id="2.4.1.-" evidence="8"/>
<proteinExistence type="inferred from homology"/>
<evidence type="ECO:0000256" key="4">
    <source>
        <dbReference type="ARBA" id="ARBA00022729"/>
    </source>
</evidence>
<comment type="caution">
    <text evidence="9">The sequence shown here is derived from an EMBL/GenBank/DDBJ whole genome shotgun (WGS) entry which is preliminary data.</text>
</comment>
<evidence type="ECO:0000256" key="3">
    <source>
        <dbReference type="ARBA" id="ARBA00022679"/>
    </source>
</evidence>
<evidence type="ECO:0000256" key="1">
    <source>
        <dbReference type="ARBA" id="ARBA00004935"/>
    </source>
</evidence>
<comment type="function">
    <text evidence="6">Catalyzes the glucosylation at the O-5 position of anthocyanidin 3-glucosides to form anthocyanidin 3,5-di-O-glucosides using UDP-glucose as sugar donor. Anthocyanidin 3,5-di-O-glucosides are molecules that are responsible for pigmentation. Also acts on anthocyanidin 3-O-(6-O-malonylglucoside). Much less active with hydroxycinnamoylglucose derivatives. No activity in the absence of the 3-O-glucoside group.</text>
</comment>
<dbReference type="PROSITE" id="PS00375">
    <property type="entry name" value="UDPGT"/>
    <property type="match status" value="1"/>
</dbReference>
<dbReference type="AlphaFoldDB" id="A0ABD1PZV1"/>
<name>A0ABD1PZV1_9LAMI</name>
<evidence type="ECO:0000256" key="8">
    <source>
        <dbReference type="RuleBase" id="RU362057"/>
    </source>
</evidence>
<evidence type="ECO:0000256" key="2">
    <source>
        <dbReference type="ARBA" id="ARBA00009995"/>
    </source>
</evidence>
<dbReference type="InterPro" id="IPR002213">
    <property type="entry name" value="UDP_glucos_trans"/>
</dbReference>
<dbReference type="SUPFAM" id="SSF53756">
    <property type="entry name" value="UDP-Glycosyltransferase/glycogen phosphorylase"/>
    <property type="match status" value="1"/>
</dbReference>
<evidence type="ECO:0000256" key="7">
    <source>
        <dbReference type="RuleBase" id="RU003718"/>
    </source>
</evidence>
<dbReference type="GO" id="GO:0102816">
    <property type="term" value="F:UDP-D-glucose:delphinidin 3-O-glucosyl-5-O-caffeoylglucoside -O-beta-D-glucosyltransferase activity"/>
    <property type="evidence" value="ECO:0007669"/>
    <property type="project" value="UniProtKB-EC"/>
</dbReference>
<evidence type="ECO:0000313" key="10">
    <source>
        <dbReference type="Proteomes" id="UP001604336"/>
    </source>
</evidence>
<reference evidence="10" key="1">
    <citation type="submission" date="2024-07" db="EMBL/GenBank/DDBJ databases">
        <title>Two chromosome-level genome assemblies of Korean endemic species Abeliophyllum distichum and Forsythia ovata (Oleaceae).</title>
        <authorList>
            <person name="Jang H."/>
        </authorList>
    </citation>
    <scope>NUCLEOTIDE SEQUENCE [LARGE SCALE GENOMIC DNA]</scope>
</reference>
<keyword evidence="3 7" id="KW-0808">Transferase</keyword>
<dbReference type="InterPro" id="IPR035595">
    <property type="entry name" value="UDP_glycos_trans_CS"/>
</dbReference>
<protein>
    <recommendedName>
        <fullName evidence="8">Glycosyltransferase</fullName>
        <ecNumber evidence="8">2.4.1.-</ecNumber>
    </recommendedName>
</protein>
<sequence length="477" mass="53246">MDQKQVTPMNYHHFLIIFFPIQGHINPSLQLAKNLVRNGAKVTLATTSRGLKQIKSLPTLKGLSYASFSAGQDDDESQFQKDFLRYMADLRRIGPQSLTNLVQKFSADQEPVTLLVYSMFLPWVAVVARDLQVPSAFFSNQSATVWAIYHRFFKSQDGIHGDIFSLLPIELLGLPLFSSSDIPSFLLPDNPVSGFMLPMMQEHIQVLEEDPRSFVLVNTFEELEQESIKAIANFNAISVGPLIPSAFCDGSDLTDKSFGGDLFSKSEDYIQWLDSKPKSSVIYVSFGSLAVLKKEQKEEILHALVESGRPFLWVLRSSNSEEEEEQVHKMIENGVKGDGIIVPWCSQVEVLSHQSIGCFVTHCGWNSTLESLVSEVPVVGCPQFSDQTTNAKMVEEVWGIGVRAKANGENIIERGEIKKCLDIVMGDEDRGKRMRENAGKWRGLAIEAVKEGGSTHNNLKRLLEITMMDSNPSTHSL</sequence>
<dbReference type="Gene3D" id="3.40.50.2000">
    <property type="entry name" value="Glycogen Phosphorylase B"/>
    <property type="match status" value="2"/>
</dbReference>
<dbReference type="Pfam" id="PF00201">
    <property type="entry name" value="UDPGT"/>
    <property type="match status" value="1"/>
</dbReference>
<gene>
    <name evidence="9" type="ORF">Adt_37593</name>
</gene>
<dbReference type="EMBL" id="JBFOLK010000012">
    <property type="protein sequence ID" value="KAL2469457.1"/>
    <property type="molecule type" value="Genomic_DNA"/>
</dbReference>
<comment type="pathway">
    <text evidence="1">Pigment biosynthesis; anthocyanin biosynthesis.</text>
</comment>
<keyword evidence="4" id="KW-0732">Signal</keyword>
<accession>A0ABD1PZV1</accession>
<evidence type="ECO:0000313" key="9">
    <source>
        <dbReference type="EMBL" id="KAL2469457.1"/>
    </source>
</evidence>
<keyword evidence="7" id="KW-0328">Glycosyltransferase</keyword>
<dbReference type="PANTHER" id="PTHR11926:SF1534">
    <property type="entry name" value="GLYCOSYLTRANSFERASE"/>
    <property type="match status" value="1"/>
</dbReference>
<dbReference type="PANTHER" id="PTHR11926">
    <property type="entry name" value="GLUCOSYL/GLUCURONOSYL TRANSFERASES"/>
    <property type="match status" value="1"/>
</dbReference>